<dbReference type="SUPFAM" id="SSF56784">
    <property type="entry name" value="HAD-like"/>
    <property type="match status" value="1"/>
</dbReference>
<dbReference type="EMBL" id="JACXJA010000042">
    <property type="protein sequence ID" value="MBD2865427.1"/>
    <property type="molecule type" value="Genomic_DNA"/>
</dbReference>
<dbReference type="GO" id="GO:0000287">
    <property type="term" value="F:magnesium ion binding"/>
    <property type="evidence" value="ECO:0007669"/>
    <property type="project" value="TreeGrafter"/>
</dbReference>
<dbReference type="Gene3D" id="3.40.50.1000">
    <property type="entry name" value="HAD superfamily/HAD-like"/>
    <property type="match status" value="1"/>
</dbReference>
<dbReference type="PANTHER" id="PTHR10000:SF8">
    <property type="entry name" value="HAD SUPERFAMILY HYDROLASE-LIKE, TYPE 3"/>
    <property type="match status" value="1"/>
</dbReference>
<reference evidence="1" key="1">
    <citation type="submission" date="2020-09" db="EMBL/GenBank/DDBJ databases">
        <title>A novel bacterium of genus Paenibacillus, isolated from South China Sea.</title>
        <authorList>
            <person name="Huang H."/>
            <person name="Mo K."/>
            <person name="Hu Y."/>
        </authorList>
    </citation>
    <scope>NUCLEOTIDE SEQUENCE</scope>
    <source>
        <strain evidence="1">IB182363</strain>
    </source>
</reference>
<proteinExistence type="predicted"/>
<dbReference type="RefSeq" id="WP_190931047.1">
    <property type="nucleotide sequence ID" value="NZ_JACXJA010000042.1"/>
</dbReference>
<keyword evidence="2" id="KW-1185">Reference proteome</keyword>
<dbReference type="InterPro" id="IPR006379">
    <property type="entry name" value="HAD-SF_hydro_IIB"/>
</dbReference>
<dbReference type="InterPro" id="IPR036412">
    <property type="entry name" value="HAD-like_sf"/>
</dbReference>
<dbReference type="SFLD" id="SFLDS00003">
    <property type="entry name" value="Haloacid_Dehalogenase"/>
    <property type="match status" value="1"/>
</dbReference>
<evidence type="ECO:0000313" key="2">
    <source>
        <dbReference type="Proteomes" id="UP000639396"/>
    </source>
</evidence>
<dbReference type="Gene3D" id="3.30.1240.10">
    <property type="match status" value="1"/>
</dbReference>
<sequence>MNYRLIALDVDGTLLNDRYELTERTKRTVRDVHEAGATIVLCTGRSPVNTLPIMEELGLEGTLITHNGAATVLSSDRSVVAECPFEMEQLHPLIRYCREHRVHMDLCTPFNSFVEGAIGETETAMYAKFMLEPSRTDDLARLSVSPVKFTAFADKETMDRVERDWLAMELPLAIIRSGDYFIDVMHPEATKGNSLKRLADSLGIDRSQVMAIGNYFNDVEMIRFAGLGIAMDNSPDGVKEAADAVTASNNEDGVHLALVRHVLEAGELLHTKKD</sequence>
<dbReference type="NCBIfam" id="TIGR01484">
    <property type="entry name" value="HAD-SF-IIB"/>
    <property type="match status" value="1"/>
</dbReference>
<dbReference type="Proteomes" id="UP000639396">
    <property type="component" value="Unassembled WGS sequence"/>
</dbReference>
<dbReference type="PANTHER" id="PTHR10000">
    <property type="entry name" value="PHOSPHOSERINE PHOSPHATASE"/>
    <property type="match status" value="1"/>
</dbReference>
<dbReference type="PROSITE" id="PS01228">
    <property type="entry name" value="COF_1"/>
    <property type="match status" value="1"/>
</dbReference>
<name>A0A927H2M5_9BACL</name>
<evidence type="ECO:0000313" key="1">
    <source>
        <dbReference type="EMBL" id="MBD2865427.1"/>
    </source>
</evidence>
<comment type="caution">
    <text evidence="1">The sequence shown here is derived from an EMBL/GenBank/DDBJ whole genome shotgun (WGS) entry which is preliminary data.</text>
</comment>
<dbReference type="InterPro" id="IPR000150">
    <property type="entry name" value="Cof"/>
</dbReference>
<dbReference type="AlphaFoldDB" id="A0A927H2M5"/>
<dbReference type="Pfam" id="PF08282">
    <property type="entry name" value="Hydrolase_3"/>
    <property type="match status" value="1"/>
</dbReference>
<dbReference type="SFLD" id="SFLDG01140">
    <property type="entry name" value="C2.B:_Phosphomannomutase_and_P"/>
    <property type="match status" value="1"/>
</dbReference>
<dbReference type="GO" id="GO:0016791">
    <property type="term" value="F:phosphatase activity"/>
    <property type="evidence" value="ECO:0007669"/>
    <property type="project" value="UniProtKB-ARBA"/>
</dbReference>
<protein>
    <submittedName>
        <fullName evidence="1">HAD family phosphatase</fullName>
    </submittedName>
</protein>
<gene>
    <name evidence="1" type="ORF">IDH45_25935</name>
</gene>
<dbReference type="NCBIfam" id="TIGR00099">
    <property type="entry name" value="Cof-subfamily"/>
    <property type="match status" value="1"/>
</dbReference>
<accession>A0A927H2M5</accession>
<organism evidence="1 2">
    <name type="scientific">Paenibacillus oceani</name>
    <dbReference type="NCBI Taxonomy" id="2772510"/>
    <lineage>
        <taxon>Bacteria</taxon>
        <taxon>Bacillati</taxon>
        <taxon>Bacillota</taxon>
        <taxon>Bacilli</taxon>
        <taxon>Bacillales</taxon>
        <taxon>Paenibacillaceae</taxon>
        <taxon>Paenibacillus</taxon>
    </lineage>
</organism>
<dbReference type="CDD" id="cd07516">
    <property type="entry name" value="HAD_Pase"/>
    <property type="match status" value="1"/>
</dbReference>
<dbReference type="InterPro" id="IPR023214">
    <property type="entry name" value="HAD_sf"/>
</dbReference>
<dbReference type="GO" id="GO:0005829">
    <property type="term" value="C:cytosol"/>
    <property type="evidence" value="ECO:0007669"/>
    <property type="project" value="TreeGrafter"/>
</dbReference>